<name>A0A2K8U402_9GAMM</name>
<keyword evidence="3" id="KW-1003">Cell membrane</keyword>
<comment type="similarity">
    <text evidence="2">Belongs to the UPF0410 family.</text>
</comment>
<accession>A0A2K8U402</accession>
<dbReference type="RefSeq" id="WP_100917937.1">
    <property type="nucleotide sequence ID" value="NZ_CP020370.1"/>
</dbReference>
<feature type="transmembrane region" description="Helical" evidence="7">
    <location>
        <begin position="59"/>
        <end position="81"/>
    </location>
</feature>
<proteinExistence type="inferred from homology"/>
<dbReference type="AlphaFoldDB" id="A0A2K8U402"/>
<keyword evidence="4 7" id="KW-0812">Transmembrane</keyword>
<sequence length="84" mass="8763">MDFISLSYLAAGAALGWLAALLTGRRAFGQLVNLATGALGAYYGGMVFAQFNLATQYPGWHGTLGAALIGATVLLFVLALIRRS</sequence>
<evidence type="ECO:0008006" key="10">
    <source>
        <dbReference type="Google" id="ProtNLM"/>
    </source>
</evidence>
<dbReference type="Proteomes" id="UP000232638">
    <property type="component" value="Chromosome"/>
</dbReference>
<evidence type="ECO:0000256" key="5">
    <source>
        <dbReference type="ARBA" id="ARBA00022989"/>
    </source>
</evidence>
<evidence type="ECO:0000256" key="6">
    <source>
        <dbReference type="ARBA" id="ARBA00023136"/>
    </source>
</evidence>
<evidence type="ECO:0000256" key="3">
    <source>
        <dbReference type="ARBA" id="ARBA00022475"/>
    </source>
</evidence>
<evidence type="ECO:0000256" key="4">
    <source>
        <dbReference type="ARBA" id="ARBA00022692"/>
    </source>
</evidence>
<protein>
    <recommendedName>
        <fullName evidence="10">Transglycosylase</fullName>
    </recommendedName>
</protein>
<dbReference type="GO" id="GO:0005886">
    <property type="term" value="C:plasma membrane"/>
    <property type="evidence" value="ECO:0007669"/>
    <property type="project" value="UniProtKB-SubCell"/>
</dbReference>
<comment type="subcellular location">
    <subcellularLocation>
        <location evidence="1">Cell membrane</location>
        <topology evidence="1">Multi-pass membrane protein</topology>
    </subcellularLocation>
</comment>
<gene>
    <name evidence="8" type="ORF">THSYN_03570</name>
</gene>
<dbReference type="InterPro" id="IPR007341">
    <property type="entry name" value="Transgly_assoc"/>
</dbReference>
<evidence type="ECO:0000256" key="2">
    <source>
        <dbReference type="ARBA" id="ARBA00011006"/>
    </source>
</evidence>
<keyword evidence="5 7" id="KW-1133">Transmembrane helix</keyword>
<reference evidence="8 9" key="1">
    <citation type="submission" date="2017-03" db="EMBL/GenBank/DDBJ databases">
        <title>Complete genome sequence of Candidatus 'Thiodictyon syntrophicum' sp. nov. strain Cad16T, a photolithoautotroph purple sulfur bacterium isolated from an alpine meromictic lake.</title>
        <authorList>
            <person name="Luedin S.M."/>
            <person name="Pothier J.F."/>
            <person name="Danza F."/>
            <person name="Storelli N."/>
            <person name="Wittwer M."/>
            <person name="Tonolla M."/>
        </authorList>
    </citation>
    <scope>NUCLEOTIDE SEQUENCE [LARGE SCALE GENOMIC DNA]</scope>
    <source>
        <strain evidence="8 9">Cad16T</strain>
    </source>
</reference>
<evidence type="ECO:0000313" key="9">
    <source>
        <dbReference type="Proteomes" id="UP000232638"/>
    </source>
</evidence>
<dbReference type="Pfam" id="PF04226">
    <property type="entry name" value="Transgly_assoc"/>
    <property type="match status" value="1"/>
</dbReference>
<keyword evidence="9" id="KW-1185">Reference proteome</keyword>
<dbReference type="EMBL" id="CP020370">
    <property type="protein sequence ID" value="AUB80129.1"/>
    <property type="molecule type" value="Genomic_DNA"/>
</dbReference>
<evidence type="ECO:0000256" key="7">
    <source>
        <dbReference type="SAM" id="Phobius"/>
    </source>
</evidence>
<evidence type="ECO:0000313" key="8">
    <source>
        <dbReference type="EMBL" id="AUB80129.1"/>
    </source>
</evidence>
<feature type="transmembrane region" description="Helical" evidence="7">
    <location>
        <begin position="31"/>
        <end position="53"/>
    </location>
</feature>
<keyword evidence="6 7" id="KW-0472">Membrane</keyword>
<dbReference type="KEGG" id="tsy:THSYN_03570"/>
<organism evidence="8 9">
    <name type="scientific">Candidatus Thiodictyon syntrophicum</name>
    <dbReference type="NCBI Taxonomy" id="1166950"/>
    <lineage>
        <taxon>Bacteria</taxon>
        <taxon>Pseudomonadati</taxon>
        <taxon>Pseudomonadota</taxon>
        <taxon>Gammaproteobacteria</taxon>
        <taxon>Chromatiales</taxon>
        <taxon>Chromatiaceae</taxon>
        <taxon>Thiodictyon</taxon>
    </lineage>
</organism>
<evidence type="ECO:0000256" key="1">
    <source>
        <dbReference type="ARBA" id="ARBA00004651"/>
    </source>
</evidence>
<feature type="transmembrane region" description="Helical" evidence="7">
    <location>
        <begin position="6"/>
        <end position="24"/>
    </location>
</feature>